<reference evidence="1" key="1">
    <citation type="journal article" date="2021" name="Proc. Natl. Acad. Sci. U.S.A.">
        <title>A Catalog of Tens of Thousands of Viruses from Human Metagenomes Reveals Hidden Associations with Chronic Diseases.</title>
        <authorList>
            <person name="Tisza M.J."/>
            <person name="Buck C.B."/>
        </authorList>
    </citation>
    <scope>NUCLEOTIDE SEQUENCE</scope>
    <source>
        <strain evidence="1">CtHMa1</strain>
    </source>
</reference>
<sequence length="146" mass="16842">MKNVLKITIYEWRSCMKGIKEAFIDVGEISQMLGIGMTKAYAIIKEYNAELEAKGYFTMRGKCPRKYFEQKIYGYEDYYNPDYEPQRNRSKVAEEKDYEAAVEDFVISEQDEVDIPPETNGLPEDGAEIAENVMSDADVMVKETTE</sequence>
<name>A0A8S5SGY2_9CAUD</name>
<accession>A0A8S5SGY2</accession>
<proteinExistence type="predicted"/>
<dbReference type="EMBL" id="BK032590">
    <property type="protein sequence ID" value="DAF49919.1"/>
    <property type="molecule type" value="Genomic_DNA"/>
</dbReference>
<evidence type="ECO:0000313" key="1">
    <source>
        <dbReference type="EMBL" id="DAF49919.1"/>
    </source>
</evidence>
<organism evidence="1">
    <name type="scientific">Myoviridae sp. ctHMa1</name>
    <dbReference type="NCBI Taxonomy" id="2827671"/>
    <lineage>
        <taxon>Viruses</taxon>
        <taxon>Duplodnaviria</taxon>
        <taxon>Heunggongvirae</taxon>
        <taxon>Uroviricota</taxon>
        <taxon>Caudoviricetes</taxon>
    </lineage>
</organism>
<protein>
    <submittedName>
        <fullName evidence="1">Helix-turn-helix domain protein</fullName>
    </submittedName>
</protein>